<accession>A0A7R8WU62</accession>
<dbReference type="GO" id="GO:0004672">
    <property type="term" value="F:protein kinase activity"/>
    <property type="evidence" value="ECO:0007669"/>
    <property type="project" value="InterPro"/>
</dbReference>
<dbReference type="AlphaFoldDB" id="A0A7R8WU62"/>
<dbReference type="InterPro" id="IPR000719">
    <property type="entry name" value="Prot_kinase_dom"/>
</dbReference>
<dbReference type="SUPFAM" id="SSF56112">
    <property type="entry name" value="Protein kinase-like (PK-like)"/>
    <property type="match status" value="1"/>
</dbReference>
<reference evidence="1" key="1">
    <citation type="submission" date="2020-11" db="EMBL/GenBank/DDBJ databases">
        <authorList>
            <person name="Tran Van P."/>
        </authorList>
    </citation>
    <scope>NUCLEOTIDE SEQUENCE</scope>
</reference>
<dbReference type="InterPro" id="IPR011009">
    <property type="entry name" value="Kinase-like_dom_sf"/>
</dbReference>
<dbReference type="GO" id="GO:0005524">
    <property type="term" value="F:ATP binding"/>
    <property type="evidence" value="ECO:0007669"/>
    <property type="project" value="InterPro"/>
</dbReference>
<dbReference type="OrthoDB" id="410920at2759"/>
<protein>
    <submittedName>
        <fullName evidence="1">Uncharacterized protein</fullName>
    </submittedName>
</protein>
<dbReference type="GO" id="GO:0005634">
    <property type="term" value="C:nucleus"/>
    <property type="evidence" value="ECO:0007669"/>
    <property type="project" value="TreeGrafter"/>
</dbReference>
<evidence type="ECO:0000313" key="1">
    <source>
        <dbReference type="EMBL" id="CAD7235315.1"/>
    </source>
</evidence>
<feature type="non-terminal residue" evidence="1">
    <location>
        <position position="1"/>
    </location>
</feature>
<name>A0A7R8WU62_9CRUS</name>
<dbReference type="InterPro" id="IPR024104">
    <property type="entry name" value="Tribbles/Ser_Thr_kinase_40"/>
</dbReference>
<dbReference type="PANTHER" id="PTHR22961:SF13">
    <property type="entry name" value="TRIBBLES"/>
    <property type="match status" value="1"/>
</dbReference>
<dbReference type="EMBL" id="OB672171">
    <property type="protein sequence ID" value="CAD7235315.1"/>
    <property type="molecule type" value="Genomic_DNA"/>
</dbReference>
<dbReference type="GO" id="GO:0032436">
    <property type="term" value="P:positive regulation of proteasomal ubiquitin-dependent protein catabolic process"/>
    <property type="evidence" value="ECO:0007669"/>
    <property type="project" value="TreeGrafter"/>
</dbReference>
<proteinExistence type="predicted"/>
<organism evidence="1">
    <name type="scientific">Cyprideis torosa</name>
    <dbReference type="NCBI Taxonomy" id="163714"/>
    <lineage>
        <taxon>Eukaryota</taxon>
        <taxon>Metazoa</taxon>
        <taxon>Ecdysozoa</taxon>
        <taxon>Arthropoda</taxon>
        <taxon>Crustacea</taxon>
        <taxon>Oligostraca</taxon>
        <taxon>Ostracoda</taxon>
        <taxon>Podocopa</taxon>
        <taxon>Podocopida</taxon>
        <taxon>Cytherocopina</taxon>
        <taxon>Cytheroidea</taxon>
        <taxon>Cytherideidae</taxon>
        <taxon>Cyprideis</taxon>
    </lineage>
</organism>
<sequence>YPGKKADMWGLGVILYTLLAGRYPFHDKNTKVVIARIRSGRYVVPDWVHPAAMDLIESLLRHDPDQRLTPDEVLAHPWLAATGSDLDLLPSDWWTVNRHAPQNQSASDQAVPEPMSQD</sequence>
<dbReference type="PANTHER" id="PTHR22961">
    <property type="entry name" value="SER/THR PROTEIN KINASE-TRB"/>
    <property type="match status" value="1"/>
</dbReference>
<dbReference type="Pfam" id="PF00069">
    <property type="entry name" value="Pkinase"/>
    <property type="match status" value="1"/>
</dbReference>
<gene>
    <name evidence="1" type="ORF">CTOB1V02_LOCUS13130</name>
</gene>
<dbReference type="Gene3D" id="1.10.510.10">
    <property type="entry name" value="Transferase(Phosphotransferase) domain 1"/>
    <property type="match status" value="1"/>
</dbReference>
<dbReference type="PROSITE" id="PS50011">
    <property type="entry name" value="PROTEIN_KINASE_DOM"/>
    <property type="match status" value="1"/>
</dbReference>
<dbReference type="GO" id="GO:0031434">
    <property type="term" value="F:mitogen-activated protein kinase kinase binding"/>
    <property type="evidence" value="ECO:0007669"/>
    <property type="project" value="TreeGrafter"/>
</dbReference>